<keyword evidence="2 4" id="KW-0378">Hydrolase</keyword>
<evidence type="ECO:0000256" key="2">
    <source>
        <dbReference type="ARBA" id="ARBA00022801"/>
    </source>
</evidence>
<sequence>MPTAPHPQQAKYLRPIQDAIDPPKLVTLMPLADGCENAIVRRLNGVNGDRFPTAGARCNRLKKDCNAQVLSRQPKISRVVQVAQIDKKLDRLISILGASHQLPLNVAELASGSGIIPNASYGASPPAAGSSESTTKSISMRPDYQYACPSEAAVLMSSSIVDQILKNDQANKLMEFYRNALAFHTPFILIPGEKTAQDLYNDSPFLLRAILFSASYDNPSQQHYLEKDIMKYISDHLILKGERSIDLLQGLLVYITWSGPFQVALLLQLALATLNDLGLSRASPARESQDTLLDEIKYPEQCAPKLDPFSYASCRMILGCFYLSSSKALREYESALPMTLRQDTLVHFGQLRRALLVMARLCVFEAEDWDASQARQAVNMPSVVDEMIYRMESAVVALDGKEMLPCPFTRSVESLKLGKAWYEAEIRKPSAVGDLNTHAYGAVGSQYYNFSNIRYGAPPVGDLRFTLPVLPTTRDRKLNLGRQGVICPQASPSPVYVNIFGGGFVAGDKNSQGDPAGILASSDDDMIYVTFNYRLGLYGFLSGHEVAANGTANAGLYDQELALHWVQKYIHLFGGDKDQVTIVGESAGGSSVMHHITSYGGLKEGVSFQRAIAQSPGFHPVPGNAQQEAMYAKTLASASQITGKNITSLSGLRGLSEADLYYTNCLVVAISIYGLFSYGPVVDGKFVPQLPGELLLTGQFNKKLQVMVGHSADEGLVFSSPYIQNNGDFGDHLRSVFPSTRQEVIDYMSGVLYPPTFDGVLGYTNQLQRVDLIFSEFAFACNTRYLDVAFKNQTYSYIFNIWPALHGQDNPYLYFPSSALMLDNGAVNSTLAKIFQGYITNFVKTGNPNRGKLPFWTQYGSNSSVLNMNVDGFLPAKDTMANERCAWWQQALYY</sequence>
<dbReference type="InterPro" id="IPR002018">
    <property type="entry name" value="CarbesteraseB"/>
</dbReference>
<dbReference type="InterPro" id="IPR050309">
    <property type="entry name" value="Type-B_Carboxylest/Lipase"/>
</dbReference>
<dbReference type="SUPFAM" id="SSF53474">
    <property type="entry name" value="alpha/beta-Hydrolases"/>
    <property type="match status" value="1"/>
</dbReference>
<evidence type="ECO:0000259" key="3">
    <source>
        <dbReference type="Pfam" id="PF00135"/>
    </source>
</evidence>
<organism evidence="4 5">
    <name type="scientific">Trichoderma arundinaceum</name>
    <dbReference type="NCBI Taxonomy" id="490622"/>
    <lineage>
        <taxon>Eukaryota</taxon>
        <taxon>Fungi</taxon>
        <taxon>Dikarya</taxon>
        <taxon>Ascomycota</taxon>
        <taxon>Pezizomycotina</taxon>
        <taxon>Sordariomycetes</taxon>
        <taxon>Hypocreomycetidae</taxon>
        <taxon>Hypocreales</taxon>
        <taxon>Hypocreaceae</taxon>
        <taxon>Trichoderma</taxon>
    </lineage>
</organism>
<comment type="similarity">
    <text evidence="1">Belongs to the type-B carboxylesterase/lipase family.</text>
</comment>
<proteinExistence type="inferred from homology"/>
<feature type="domain" description="Carboxylesterase type B" evidence="3">
    <location>
        <begin position="492"/>
        <end position="888"/>
    </location>
</feature>
<dbReference type="InterPro" id="IPR019826">
    <property type="entry name" value="Carboxylesterase_B_AS"/>
</dbReference>
<evidence type="ECO:0000313" key="4">
    <source>
        <dbReference type="EMBL" id="RFU79745.1"/>
    </source>
</evidence>
<dbReference type="Proteomes" id="UP000266272">
    <property type="component" value="Unassembled WGS sequence"/>
</dbReference>
<gene>
    <name evidence="4" type="ORF">TARUN_2499</name>
</gene>
<evidence type="ECO:0000313" key="5">
    <source>
        <dbReference type="Proteomes" id="UP000266272"/>
    </source>
</evidence>
<accession>A0A395NUN5</accession>
<dbReference type="OrthoDB" id="408631at2759"/>
<dbReference type="Gene3D" id="3.40.50.1820">
    <property type="entry name" value="alpha/beta hydrolase"/>
    <property type="match status" value="1"/>
</dbReference>
<dbReference type="GO" id="GO:0016787">
    <property type="term" value="F:hydrolase activity"/>
    <property type="evidence" value="ECO:0007669"/>
    <property type="project" value="UniProtKB-KW"/>
</dbReference>
<protein>
    <submittedName>
        <fullName evidence="4">Alpha beta-hydrolase</fullName>
    </submittedName>
</protein>
<dbReference type="PANTHER" id="PTHR11559">
    <property type="entry name" value="CARBOXYLESTERASE"/>
    <property type="match status" value="1"/>
</dbReference>
<reference evidence="4 5" key="1">
    <citation type="journal article" date="2018" name="PLoS Pathog.">
        <title>Evolution of structural diversity of trichothecenes, a family of toxins produced by plant pathogenic and entomopathogenic fungi.</title>
        <authorList>
            <person name="Proctor R.H."/>
            <person name="McCormick S.P."/>
            <person name="Kim H.S."/>
            <person name="Cardoza R.E."/>
            <person name="Stanley A.M."/>
            <person name="Lindo L."/>
            <person name="Kelly A."/>
            <person name="Brown D.W."/>
            <person name="Lee T."/>
            <person name="Vaughan M.M."/>
            <person name="Alexander N.J."/>
            <person name="Busman M."/>
            <person name="Gutierrez S."/>
        </authorList>
    </citation>
    <scope>NUCLEOTIDE SEQUENCE [LARGE SCALE GENOMIC DNA]</scope>
    <source>
        <strain evidence="4 5">IBT 40837</strain>
    </source>
</reference>
<dbReference type="Pfam" id="PF00135">
    <property type="entry name" value="COesterase"/>
    <property type="match status" value="1"/>
</dbReference>
<dbReference type="InterPro" id="IPR029058">
    <property type="entry name" value="AB_hydrolase_fold"/>
</dbReference>
<comment type="caution">
    <text evidence="4">The sequence shown here is derived from an EMBL/GenBank/DDBJ whole genome shotgun (WGS) entry which is preliminary data.</text>
</comment>
<dbReference type="STRING" id="490622.A0A395NUN5"/>
<keyword evidence="5" id="KW-1185">Reference proteome</keyword>
<dbReference type="EMBL" id="PXOA01000141">
    <property type="protein sequence ID" value="RFU79745.1"/>
    <property type="molecule type" value="Genomic_DNA"/>
</dbReference>
<evidence type="ECO:0000256" key="1">
    <source>
        <dbReference type="ARBA" id="ARBA00005964"/>
    </source>
</evidence>
<name>A0A395NUN5_TRIAR</name>
<dbReference type="AlphaFoldDB" id="A0A395NUN5"/>
<dbReference type="PROSITE" id="PS00122">
    <property type="entry name" value="CARBOXYLESTERASE_B_1"/>
    <property type="match status" value="1"/>
</dbReference>